<dbReference type="PANTHER" id="PTHR45826:SF18">
    <property type="entry name" value="NEUTRAL AMINO ACID TRANSPORTER"/>
    <property type="match status" value="1"/>
</dbReference>
<dbReference type="AlphaFoldDB" id="A0AAD7QGT3"/>
<name>A0AAD7QGT3_QUISA</name>
<dbReference type="Gene3D" id="1.20.1740.10">
    <property type="entry name" value="Amino acid/polyamine transporter I"/>
    <property type="match status" value="1"/>
</dbReference>
<evidence type="ECO:0000256" key="5">
    <source>
        <dbReference type="ARBA" id="ARBA00022847"/>
    </source>
</evidence>
<evidence type="ECO:0000313" key="10">
    <source>
        <dbReference type="EMBL" id="KAJ7980566.1"/>
    </source>
</evidence>
<evidence type="ECO:0000256" key="1">
    <source>
        <dbReference type="ARBA" id="ARBA00004651"/>
    </source>
</evidence>
<feature type="transmembrane region" description="Helical" evidence="9">
    <location>
        <begin position="58"/>
        <end position="81"/>
    </location>
</feature>
<evidence type="ECO:0000256" key="4">
    <source>
        <dbReference type="ARBA" id="ARBA00022692"/>
    </source>
</evidence>
<comment type="similarity">
    <text evidence="8">Belongs to the amino acid-polyamine-organocation (APC) superfamily. Polyamine:cation symporter (PHS) (TC 2.A.3.12) family.</text>
</comment>
<dbReference type="InterPro" id="IPR044566">
    <property type="entry name" value="RMV1-like"/>
</dbReference>
<sequence length="226" mass="25104">MVKNPQWGLPGRFQQSLASLSSLSSGASQRPLSLAELSTAFPGNGGFVIWANEAFGPFWGSLLGSWKFFTVAMSLASYTALHRLCQAGYPNSLFWALSLSCYIGIDGYFTVMAEMIGGKWLKFWTEIGAVLALNGQYQAQLTTTAYQLLGMADIGFIRRIFGVRSRRFDTPWIGILISTAIALAVSFLDFTVTIYSVNFVYSLGMLLEFASFLWLRKKFFNIEKAI</sequence>
<dbReference type="GO" id="GO:0022857">
    <property type="term" value="F:transmembrane transporter activity"/>
    <property type="evidence" value="ECO:0007669"/>
    <property type="project" value="InterPro"/>
</dbReference>
<protein>
    <submittedName>
        <fullName evidence="10">Amino acid/polyamine transporter</fullName>
    </submittedName>
</protein>
<keyword evidence="4 9" id="KW-0812">Transmembrane</keyword>
<proteinExistence type="inferred from homology"/>
<keyword evidence="6 9" id="KW-1133">Transmembrane helix</keyword>
<dbReference type="PANTHER" id="PTHR45826">
    <property type="entry name" value="POLYAMINE TRANSPORTER PUT1"/>
    <property type="match status" value="1"/>
</dbReference>
<keyword evidence="3" id="KW-1003">Cell membrane</keyword>
<reference evidence="10" key="1">
    <citation type="journal article" date="2023" name="Science">
        <title>Elucidation of the pathway for biosynthesis of saponin adjuvants from the soapbark tree.</title>
        <authorList>
            <person name="Reed J."/>
            <person name="Orme A."/>
            <person name="El-Demerdash A."/>
            <person name="Owen C."/>
            <person name="Martin L.B.B."/>
            <person name="Misra R.C."/>
            <person name="Kikuchi S."/>
            <person name="Rejzek M."/>
            <person name="Martin A.C."/>
            <person name="Harkess A."/>
            <person name="Leebens-Mack J."/>
            <person name="Louveau T."/>
            <person name="Stephenson M.J."/>
            <person name="Osbourn A."/>
        </authorList>
    </citation>
    <scope>NUCLEOTIDE SEQUENCE</scope>
    <source>
        <strain evidence="10">S10</strain>
    </source>
</reference>
<dbReference type="Pfam" id="PF13520">
    <property type="entry name" value="AA_permease_2"/>
    <property type="match status" value="1"/>
</dbReference>
<dbReference type="EMBL" id="JARAOO010000002">
    <property type="protein sequence ID" value="KAJ7980566.1"/>
    <property type="molecule type" value="Genomic_DNA"/>
</dbReference>
<keyword evidence="11" id="KW-1185">Reference proteome</keyword>
<comment type="subcellular location">
    <subcellularLocation>
        <location evidence="1">Cell membrane</location>
        <topology evidence="1">Multi-pass membrane protein</topology>
    </subcellularLocation>
</comment>
<evidence type="ECO:0000256" key="9">
    <source>
        <dbReference type="SAM" id="Phobius"/>
    </source>
</evidence>
<keyword evidence="2" id="KW-0813">Transport</keyword>
<evidence type="ECO:0000256" key="2">
    <source>
        <dbReference type="ARBA" id="ARBA00022448"/>
    </source>
</evidence>
<keyword evidence="7 9" id="KW-0472">Membrane</keyword>
<comment type="caution">
    <text evidence="10">The sequence shown here is derived from an EMBL/GenBank/DDBJ whole genome shotgun (WGS) entry which is preliminary data.</text>
</comment>
<accession>A0AAD7QGT3</accession>
<evidence type="ECO:0000256" key="3">
    <source>
        <dbReference type="ARBA" id="ARBA00022475"/>
    </source>
</evidence>
<organism evidence="10 11">
    <name type="scientific">Quillaja saponaria</name>
    <name type="common">Soap bark tree</name>
    <dbReference type="NCBI Taxonomy" id="32244"/>
    <lineage>
        <taxon>Eukaryota</taxon>
        <taxon>Viridiplantae</taxon>
        <taxon>Streptophyta</taxon>
        <taxon>Embryophyta</taxon>
        <taxon>Tracheophyta</taxon>
        <taxon>Spermatophyta</taxon>
        <taxon>Magnoliopsida</taxon>
        <taxon>eudicotyledons</taxon>
        <taxon>Gunneridae</taxon>
        <taxon>Pentapetalae</taxon>
        <taxon>rosids</taxon>
        <taxon>fabids</taxon>
        <taxon>Fabales</taxon>
        <taxon>Quillajaceae</taxon>
        <taxon>Quillaja</taxon>
    </lineage>
</organism>
<evidence type="ECO:0000313" key="11">
    <source>
        <dbReference type="Proteomes" id="UP001163823"/>
    </source>
</evidence>
<feature type="transmembrane region" description="Helical" evidence="9">
    <location>
        <begin position="93"/>
        <end position="117"/>
    </location>
</feature>
<evidence type="ECO:0000256" key="7">
    <source>
        <dbReference type="ARBA" id="ARBA00023136"/>
    </source>
</evidence>
<dbReference type="GO" id="GO:0005886">
    <property type="term" value="C:plasma membrane"/>
    <property type="evidence" value="ECO:0007669"/>
    <property type="project" value="UniProtKB-SubCell"/>
</dbReference>
<gene>
    <name evidence="10" type="ORF">O6P43_003825</name>
</gene>
<evidence type="ECO:0000256" key="6">
    <source>
        <dbReference type="ARBA" id="ARBA00022989"/>
    </source>
</evidence>
<feature type="transmembrane region" description="Helical" evidence="9">
    <location>
        <begin position="194"/>
        <end position="215"/>
    </location>
</feature>
<dbReference type="Proteomes" id="UP001163823">
    <property type="component" value="Chromosome 2"/>
</dbReference>
<feature type="transmembrane region" description="Helical" evidence="9">
    <location>
        <begin position="169"/>
        <end position="188"/>
    </location>
</feature>
<evidence type="ECO:0000256" key="8">
    <source>
        <dbReference type="ARBA" id="ARBA00024041"/>
    </source>
</evidence>
<dbReference type="InterPro" id="IPR002293">
    <property type="entry name" value="AA/rel_permease1"/>
</dbReference>
<keyword evidence="5" id="KW-0769">Symport</keyword>
<feature type="transmembrane region" description="Helical" evidence="9">
    <location>
        <begin position="137"/>
        <end position="157"/>
    </location>
</feature>
<dbReference type="KEGG" id="qsa:O6P43_003825"/>